<organism evidence="3 4">
    <name type="scientific">Flavobacterium humi</name>
    <dbReference type="NCBI Taxonomy" id="2562683"/>
    <lineage>
        <taxon>Bacteria</taxon>
        <taxon>Pseudomonadati</taxon>
        <taxon>Bacteroidota</taxon>
        <taxon>Flavobacteriia</taxon>
        <taxon>Flavobacteriales</taxon>
        <taxon>Flavobacteriaceae</taxon>
        <taxon>Flavobacterium</taxon>
    </lineage>
</organism>
<proteinExistence type="predicted"/>
<name>A0A4Z0L968_9FLAO</name>
<dbReference type="AlphaFoldDB" id="A0A4Z0L968"/>
<keyword evidence="4" id="KW-1185">Reference proteome</keyword>
<evidence type="ECO:0000313" key="3">
    <source>
        <dbReference type="EMBL" id="TGD58145.1"/>
    </source>
</evidence>
<evidence type="ECO:0000259" key="2">
    <source>
        <dbReference type="Pfam" id="PF18962"/>
    </source>
</evidence>
<dbReference type="Pfam" id="PF18962">
    <property type="entry name" value="Por_Secre_tail"/>
    <property type="match status" value="1"/>
</dbReference>
<evidence type="ECO:0000256" key="1">
    <source>
        <dbReference type="ARBA" id="ARBA00022729"/>
    </source>
</evidence>
<dbReference type="EMBL" id="SRLH01000004">
    <property type="protein sequence ID" value="TGD58145.1"/>
    <property type="molecule type" value="Genomic_DNA"/>
</dbReference>
<dbReference type="InterPro" id="IPR015943">
    <property type="entry name" value="WD40/YVTN_repeat-like_dom_sf"/>
</dbReference>
<reference evidence="3 4" key="1">
    <citation type="submission" date="2019-04" db="EMBL/GenBank/DDBJ databases">
        <title>Flavobacterium sp. strain DS2-A Genome sequencing and assembly.</title>
        <authorList>
            <person name="Kim I."/>
        </authorList>
    </citation>
    <scope>NUCLEOTIDE SEQUENCE [LARGE SCALE GENOMIC DNA]</scope>
    <source>
        <strain evidence="3 4">DS2-A</strain>
    </source>
</reference>
<dbReference type="NCBIfam" id="TIGR04183">
    <property type="entry name" value="Por_Secre_tail"/>
    <property type="match status" value="1"/>
</dbReference>
<gene>
    <name evidence="3" type="ORF">E4635_09065</name>
</gene>
<protein>
    <submittedName>
        <fullName evidence="3">T9SS type A sorting domain-containing protein</fullName>
    </submittedName>
</protein>
<dbReference type="Gene3D" id="2.130.10.10">
    <property type="entry name" value="YVTN repeat-like/Quinoprotein amine dehydrogenase"/>
    <property type="match status" value="5"/>
</dbReference>
<dbReference type="RefSeq" id="WP_135526315.1">
    <property type="nucleotide sequence ID" value="NZ_SRLH01000004.1"/>
</dbReference>
<feature type="domain" description="Secretion system C-terminal sorting" evidence="2">
    <location>
        <begin position="766"/>
        <end position="834"/>
    </location>
</feature>
<dbReference type="Proteomes" id="UP000297407">
    <property type="component" value="Unassembled WGS sequence"/>
</dbReference>
<evidence type="ECO:0000313" key="4">
    <source>
        <dbReference type="Proteomes" id="UP000297407"/>
    </source>
</evidence>
<accession>A0A4Z0L968</accession>
<comment type="caution">
    <text evidence="3">The sequence shown here is derived from an EMBL/GenBank/DDBJ whole genome shotgun (WGS) entry which is preliminary data.</text>
</comment>
<dbReference type="InterPro" id="IPR026444">
    <property type="entry name" value="Secre_tail"/>
</dbReference>
<dbReference type="OrthoDB" id="9757809at2"/>
<sequence length="836" mass="90783">MRKTTFLIILILWQFQNIFSQQIPFTSRGIGGGGAMFSLSINPTADNEYYASCDMGELFHTTDFGLHYSQVDSQKIIGGHNSKVCFTSTPGILYTISYANDMAIPMKTTDGGTTWNPLPGNPDSSEETFSINVDYNNASRVIISYYGEIYFSSNGGNTFTNIHNAANSGQGNTVGGVFFDGNTIFIGTNDGLLVSGNGGSSWATSPITGIPVADRIWSFAGAKSGGITRLFCLTAAAGDIYPGLPGSDYDGFMKGVFSVDYGSGNWTSKMTGITPGTDFPMFVAMANNDINTVYLAGSNSAGVPTVLKSVNGGNLWNHVFNSTNNANINTGWSGQGGDRGWGYGECAFGMAVAPNNANKVIFGDFGFVHKTTNGGSTWQQAYVDASTQNNANSNTPPFKSYKSIGLENTTCWQIHWTNANKMWSCFSDIKGIKSDDAGTSWSFNYTGHTANSSYRIAQHPVNATLFMATSGVHDMYQSTRLADAQLDANDSEGKIVYSTNEGQTWQNLHVFNHPVFWITLDPNNPNIAYASVIHYANGTGVGGIYKTTNLNLLAASTWTLLPNPPRTEKHPASITVLNDGKVVCTYSGRRTSSFTASSGVFIYNPALNSWSDVSHSGMQYWTKDLVIDPNDASQNTWYACVFSGWGGPPNGLGGLYKTTNRGTTWTKLTGTTLDRATSCTFNPSNPNQLFITTEVQGLWVSSNINAATPVFSRVASYLFQQPERVFFNPYNPNEMWVSSFGNGMKVGDLSVLSLAENNVAQNSSTLYPNPAHDSFSIKNSNNETSQYTIRDTNGKILAIGKAQNNQEIDIRHFQKGLYFITIQTENGKKSFKIIKE</sequence>
<dbReference type="SUPFAM" id="SSF110296">
    <property type="entry name" value="Oligoxyloglucan reducing end-specific cellobiohydrolase"/>
    <property type="match status" value="2"/>
</dbReference>
<keyword evidence="1" id="KW-0732">Signal</keyword>